<organism evidence="6 7">
    <name type="scientific">Sporomusa acidovorans (strain ATCC 49682 / DSM 3132 / Mol)</name>
    <dbReference type="NCBI Taxonomy" id="1123286"/>
    <lineage>
        <taxon>Bacteria</taxon>
        <taxon>Bacillati</taxon>
        <taxon>Bacillota</taxon>
        <taxon>Negativicutes</taxon>
        <taxon>Selenomonadales</taxon>
        <taxon>Sporomusaceae</taxon>
        <taxon>Sporomusa</taxon>
    </lineage>
</organism>
<evidence type="ECO:0000313" key="7">
    <source>
        <dbReference type="Proteomes" id="UP000216052"/>
    </source>
</evidence>
<reference evidence="6" key="1">
    <citation type="submission" date="2024-05" db="EMBL/GenBank/DDBJ databases">
        <title>Isolation and characterization of Sporomusa carbonis sp. nov., a carboxydotrophic hydrogenogen in the genus of Sporomusa isolated from a charcoal burning pile.</title>
        <authorList>
            <person name="Boeer T."/>
            <person name="Rosenbaum F."/>
            <person name="Eysell L."/>
            <person name="Mueller V."/>
            <person name="Daniel R."/>
            <person name="Poehlein A."/>
        </authorList>
    </citation>
    <scope>NUCLEOTIDE SEQUENCE [LARGE SCALE GENOMIC DNA]</scope>
    <source>
        <strain evidence="6">DSM 3132</strain>
    </source>
</reference>
<dbReference type="RefSeq" id="WP_373657553.1">
    <property type="nucleotide sequence ID" value="NZ_CP155571.1"/>
</dbReference>
<evidence type="ECO:0000256" key="1">
    <source>
        <dbReference type="ARBA" id="ARBA00023125"/>
    </source>
</evidence>
<sequence>MDELQDLQTVMDAVLKLQREQGYAQNTLKLHQIAYHGLLKFMRANNYTTLNEDVGLEYVRYRTGTTMEGFYGSGDRKTNVYMKPVQNLLVYMKTGSLSYYMRPKISEFQCPEGFEEEYLLFQDAYEERHYANATIISNNQILHKFLDFLDGENITESSGITLSHVTKFLGYYSTAKPKYVATILYVMRNYLSFLYQQSFTKEDLSKSLPKVRIMRNAFIAYSWNTQDVKKLLSAVDRADPKGKRDYAILLMVVRLGLRVSDIRGLKLSSLNWNRKTIILTMQKTKRPIELPLLDDIGWAIIDYLKNGRPQTPSDRVFVRHRAPFDAFGENESFWRDMHRYMVKAGLNIPLDVHCGMHSLRSTLARNMLEANAPLPVISEALGHQNINTTSIYLKIDIVGLRRCALDPDEVAL</sequence>
<evidence type="ECO:0000313" key="6">
    <source>
        <dbReference type="EMBL" id="XFO75506.1"/>
    </source>
</evidence>
<dbReference type="Gene3D" id="1.10.443.10">
    <property type="entry name" value="Intergrase catalytic core"/>
    <property type="match status" value="1"/>
</dbReference>
<evidence type="ECO:0000256" key="2">
    <source>
        <dbReference type="ARBA" id="ARBA00023172"/>
    </source>
</evidence>
<dbReference type="Pfam" id="PF00589">
    <property type="entry name" value="Phage_integrase"/>
    <property type="match status" value="1"/>
</dbReference>
<dbReference type="InterPro" id="IPR044068">
    <property type="entry name" value="CB"/>
</dbReference>
<keyword evidence="2" id="KW-0233">DNA recombination</keyword>
<dbReference type="InterPro" id="IPR011010">
    <property type="entry name" value="DNA_brk_join_enz"/>
</dbReference>
<dbReference type="PANTHER" id="PTHR30349:SF90">
    <property type="entry name" value="TYROSINE RECOMBINASE XERD"/>
    <property type="match status" value="1"/>
</dbReference>
<evidence type="ECO:0000259" key="4">
    <source>
        <dbReference type="PROSITE" id="PS51898"/>
    </source>
</evidence>
<dbReference type="InterPro" id="IPR050090">
    <property type="entry name" value="Tyrosine_recombinase_XerCD"/>
</dbReference>
<dbReference type="SUPFAM" id="SSF56349">
    <property type="entry name" value="DNA breaking-rejoining enzymes"/>
    <property type="match status" value="1"/>
</dbReference>
<protein>
    <submittedName>
        <fullName evidence="6">Tyrosine recombinase XerC</fullName>
    </submittedName>
</protein>
<keyword evidence="7" id="KW-1185">Reference proteome</keyword>
<keyword evidence="1 3" id="KW-0238">DNA-binding</keyword>
<dbReference type="InterPro" id="IPR013762">
    <property type="entry name" value="Integrase-like_cat_sf"/>
</dbReference>
<dbReference type="InterPro" id="IPR010998">
    <property type="entry name" value="Integrase_recombinase_N"/>
</dbReference>
<dbReference type="PROSITE" id="PS51900">
    <property type="entry name" value="CB"/>
    <property type="match status" value="1"/>
</dbReference>
<dbReference type="EMBL" id="CP155571">
    <property type="protein sequence ID" value="XFO75506.1"/>
    <property type="molecule type" value="Genomic_DNA"/>
</dbReference>
<proteinExistence type="predicted"/>
<evidence type="ECO:0000256" key="3">
    <source>
        <dbReference type="PROSITE-ProRule" id="PRU01248"/>
    </source>
</evidence>
<dbReference type="InterPro" id="IPR002104">
    <property type="entry name" value="Integrase_catalytic"/>
</dbReference>
<feature type="domain" description="Tyr recombinase" evidence="4">
    <location>
        <begin position="218"/>
        <end position="405"/>
    </location>
</feature>
<dbReference type="CDD" id="cd01188">
    <property type="entry name" value="INT_RitA_C_like"/>
    <property type="match status" value="1"/>
</dbReference>
<evidence type="ECO:0000259" key="5">
    <source>
        <dbReference type="PROSITE" id="PS51900"/>
    </source>
</evidence>
<feature type="domain" description="Core-binding (CB)" evidence="5">
    <location>
        <begin position="109"/>
        <end position="195"/>
    </location>
</feature>
<dbReference type="Gene3D" id="1.10.150.130">
    <property type="match status" value="1"/>
</dbReference>
<dbReference type="PANTHER" id="PTHR30349">
    <property type="entry name" value="PHAGE INTEGRASE-RELATED"/>
    <property type="match status" value="1"/>
</dbReference>
<gene>
    <name evidence="6" type="primary">xerC_20</name>
    <name evidence="6" type="ORF">SPACI_056270</name>
</gene>
<dbReference type="Proteomes" id="UP000216052">
    <property type="component" value="Chromosome"/>
</dbReference>
<dbReference type="PROSITE" id="PS51898">
    <property type="entry name" value="TYR_RECOMBINASE"/>
    <property type="match status" value="1"/>
</dbReference>
<name>A0ABZ3JCF1_SPOA4</name>
<accession>A0ABZ3JCF1</accession>